<sequence>MIRRGAADGTRRPPQRRLHVKYFGFVAFVRESAAMATVGGVSGAGGADDYWAAADGRHSPQPIRDAPGGAEEEAESSAHCVQATPTTPRQTDDEDLA</sequence>
<dbReference type="EMBL" id="QBIY01013533">
    <property type="protein sequence ID" value="RXN02439.1"/>
    <property type="molecule type" value="Genomic_DNA"/>
</dbReference>
<name>A0A498L2J2_LABRO</name>
<evidence type="ECO:0000313" key="3">
    <source>
        <dbReference type="Proteomes" id="UP000290572"/>
    </source>
</evidence>
<reference evidence="2 3" key="1">
    <citation type="submission" date="2018-03" db="EMBL/GenBank/DDBJ databases">
        <title>Draft genome sequence of Rohu Carp (Labeo rohita).</title>
        <authorList>
            <person name="Das P."/>
            <person name="Kushwaha B."/>
            <person name="Joshi C.G."/>
            <person name="Kumar D."/>
            <person name="Nagpure N.S."/>
            <person name="Sahoo L."/>
            <person name="Das S.P."/>
            <person name="Bit A."/>
            <person name="Patnaik S."/>
            <person name="Meher P.K."/>
            <person name="Jayasankar P."/>
            <person name="Koringa P.G."/>
            <person name="Patel N.V."/>
            <person name="Hinsu A.T."/>
            <person name="Kumar R."/>
            <person name="Pandey M."/>
            <person name="Agarwal S."/>
            <person name="Srivastava S."/>
            <person name="Singh M."/>
            <person name="Iquebal M.A."/>
            <person name="Jaiswal S."/>
            <person name="Angadi U.B."/>
            <person name="Kumar N."/>
            <person name="Raza M."/>
            <person name="Shah T.M."/>
            <person name="Rai A."/>
            <person name="Jena J.K."/>
        </authorList>
    </citation>
    <scope>NUCLEOTIDE SEQUENCE [LARGE SCALE GENOMIC DNA]</scope>
    <source>
        <strain evidence="2">DASCIFA01</strain>
        <tissue evidence="2">Testis</tissue>
    </source>
</reference>
<feature type="region of interest" description="Disordered" evidence="1">
    <location>
        <begin position="52"/>
        <end position="97"/>
    </location>
</feature>
<dbReference type="AlphaFoldDB" id="A0A498L2J2"/>
<keyword evidence="3" id="KW-1185">Reference proteome</keyword>
<comment type="caution">
    <text evidence="2">The sequence shown here is derived from an EMBL/GenBank/DDBJ whole genome shotgun (WGS) entry which is preliminary data.</text>
</comment>
<accession>A0A498L2J2</accession>
<gene>
    <name evidence="2" type="ORF">ROHU_035005</name>
</gene>
<proteinExistence type="predicted"/>
<protein>
    <submittedName>
        <fullName evidence="2">Uncharacterized protein</fullName>
    </submittedName>
</protein>
<evidence type="ECO:0000256" key="1">
    <source>
        <dbReference type="SAM" id="MobiDB-lite"/>
    </source>
</evidence>
<organism evidence="2 3">
    <name type="scientific">Labeo rohita</name>
    <name type="common">Indian major carp</name>
    <name type="synonym">Cyprinus rohita</name>
    <dbReference type="NCBI Taxonomy" id="84645"/>
    <lineage>
        <taxon>Eukaryota</taxon>
        <taxon>Metazoa</taxon>
        <taxon>Chordata</taxon>
        <taxon>Craniata</taxon>
        <taxon>Vertebrata</taxon>
        <taxon>Euteleostomi</taxon>
        <taxon>Actinopterygii</taxon>
        <taxon>Neopterygii</taxon>
        <taxon>Teleostei</taxon>
        <taxon>Ostariophysi</taxon>
        <taxon>Cypriniformes</taxon>
        <taxon>Cyprinidae</taxon>
        <taxon>Labeoninae</taxon>
        <taxon>Labeonini</taxon>
        <taxon>Labeo</taxon>
    </lineage>
</organism>
<evidence type="ECO:0000313" key="2">
    <source>
        <dbReference type="EMBL" id="RXN02439.1"/>
    </source>
</evidence>
<dbReference type="Proteomes" id="UP000290572">
    <property type="component" value="Unassembled WGS sequence"/>
</dbReference>